<sequence length="479" mass="54494">MNSPTLALPSAKTLLILLVSCLVLRFISLALYPLMDTTEARYGEMARIMFETGNWITPMFDYNIPFWGKPPIFTWLSSLGFSLFGVNEFAARVPHLIVGAGVVWLVYKLAKDHFQSSAMGLFAASILASTVSFIILSGAVMTDTALTFSIALSMISFWQAWNNKGKIWGYLFFVGLALGMMSKGPLAIVLIGISLTIWLLPSGRWKKLWQALPWSYGTLLFLTLSLPWYILAEYKTPGFLDYFIVGEHIKRFIVSGWQGDLYGNAHERARGTIWVYAFISMLPWSPVLIWQWVRSIREDKDTEESVDGFGSFLFLWMLAPMFLFSFSGNILASYVMPALPATALLLAHLHSQRPLPAWLYKVGFVTPLLLVMLITVFQFDLVTKRSEDKIMGIWKQQAETTQSDLFYLHKRPFSAQYYSTGKAKQRSTDLKSWLPLQTQDFFIVQAKTDHTDYAGWTCNERGEAKKETLLFCQSNYQNN</sequence>
<dbReference type="GO" id="GO:0005886">
    <property type="term" value="C:plasma membrane"/>
    <property type="evidence" value="ECO:0007669"/>
    <property type="project" value="UniProtKB-SubCell"/>
</dbReference>
<keyword evidence="2" id="KW-1003">Cell membrane</keyword>
<dbReference type="GO" id="GO:0010041">
    <property type="term" value="P:response to iron(III) ion"/>
    <property type="evidence" value="ECO:0007669"/>
    <property type="project" value="TreeGrafter"/>
</dbReference>
<comment type="subcellular location">
    <subcellularLocation>
        <location evidence="1">Cell membrane</location>
        <topology evidence="1">Multi-pass membrane protein</topology>
    </subcellularLocation>
</comment>
<organism evidence="10 11">
    <name type="scientific">Marinomonas profundimaris</name>
    <dbReference type="NCBI Taxonomy" id="1208321"/>
    <lineage>
        <taxon>Bacteria</taxon>
        <taxon>Pseudomonadati</taxon>
        <taxon>Pseudomonadota</taxon>
        <taxon>Gammaproteobacteria</taxon>
        <taxon>Oceanospirillales</taxon>
        <taxon>Oceanospirillaceae</taxon>
        <taxon>Marinomonas</taxon>
    </lineage>
</organism>
<keyword evidence="7 8" id="KW-0472">Membrane</keyword>
<evidence type="ECO:0000313" key="11">
    <source>
        <dbReference type="Proteomes" id="UP000018857"/>
    </source>
</evidence>
<evidence type="ECO:0000313" key="10">
    <source>
        <dbReference type="EMBL" id="ETI61295.1"/>
    </source>
</evidence>
<dbReference type="GO" id="GO:0006493">
    <property type="term" value="P:protein O-linked glycosylation"/>
    <property type="evidence" value="ECO:0007669"/>
    <property type="project" value="InterPro"/>
</dbReference>
<dbReference type="GO" id="GO:0000030">
    <property type="term" value="F:mannosyltransferase activity"/>
    <property type="evidence" value="ECO:0007669"/>
    <property type="project" value="InterPro"/>
</dbReference>
<dbReference type="OrthoDB" id="9775035at2"/>
<dbReference type="GO" id="GO:0016763">
    <property type="term" value="F:pentosyltransferase activity"/>
    <property type="evidence" value="ECO:0007669"/>
    <property type="project" value="TreeGrafter"/>
</dbReference>
<feature type="transmembrane region" description="Helical" evidence="8">
    <location>
        <begin position="167"/>
        <end position="200"/>
    </location>
</feature>
<evidence type="ECO:0000259" key="9">
    <source>
        <dbReference type="Pfam" id="PF02366"/>
    </source>
</evidence>
<keyword evidence="11" id="KW-1185">Reference proteome</keyword>
<feature type="transmembrane region" description="Helical" evidence="8">
    <location>
        <begin position="357"/>
        <end position="379"/>
    </location>
</feature>
<reference evidence="10 11" key="1">
    <citation type="journal article" date="2014" name="Genome Announc.">
        <title>Draft Genome Sequence of Marinomonas sp. Strain D104, a Polycyclic Aromatic Hydrocarbon-Degrading Bacterium from the Deep-Sea Sediment of the Arctic Ocean.</title>
        <authorList>
            <person name="Dong C."/>
            <person name="Bai X."/>
            <person name="Lai Q."/>
            <person name="Xie Y."/>
            <person name="Chen X."/>
            <person name="Shao Z."/>
        </authorList>
    </citation>
    <scope>NUCLEOTIDE SEQUENCE [LARGE SCALE GENOMIC DNA]</scope>
    <source>
        <strain evidence="10 11">D104</strain>
    </source>
</reference>
<feature type="transmembrane region" description="Helical" evidence="8">
    <location>
        <begin position="89"/>
        <end position="107"/>
    </location>
</feature>
<name>W1RWY2_9GAMM</name>
<evidence type="ECO:0000256" key="5">
    <source>
        <dbReference type="ARBA" id="ARBA00022692"/>
    </source>
</evidence>
<keyword evidence="5 8" id="KW-0812">Transmembrane</keyword>
<feature type="transmembrane region" description="Helical" evidence="8">
    <location>
        <begin position="313"/>
        <end position="337"/>
    </location>
</feature>
<dbReference type="PANTHER" id="PTHR33908:SF3">
    <property type="entry name" value="UNDECAPRENYL PHOSPHATE-ALPHA-4-AMINO-4-DEOXY-L-ARABINOSE ARABINOSYL TRANSFERASE"/>
    <property type="match status" value="1"/>
</dbReference>
<dbReference type="STRING" id="1208321.D104_06220"/>
<keyword evidence="4 10" id="KW-0808">Transferase</keyword>
<dbReference type="PATRIC" id="fig|1208321.3.peg.1233"/>
<gene>
    <name evidence="10" type="ORF">D104_06220</name>
</gene>
<dbReference type="RefSeq" id="WP_024023407.1">
    <property type="nucleotide sequence ID" value="NZ_AYOZ01000008.1"/>
</dbReference>
<dbReference type="InterPro" id="IPR050297">
    <property type="entry name" value="LipidA_mod_glycosyltrf_83"/>
</dbReference>
<dbReference type="Pfam" id="PF02366">
    <property type="entry name" value="PMT"/>
    <property type="match status" value="1"/>
</dbReference>
<dbReference type="Proteomes" id="UP000018857">
    <property type="component" value="Unassembled WGS sequence"/>
</dbReference>
<dbReference type="InterPro" id="IPR003342">
    <property type="entry name" value="ArnT-like_N"/>
</dbReference>
<dbReference type="GO" id="GO:0009103">
    <property type="term" value="P:lipopolysaccharide biosynthetic process"/>
    <property type="evidence" value="ECO:0007669"/>
    <property type="project" value="UniProtKB-ARBA"/>
</dbReference>
<evidence type="ECO:0000256" key="8">
    <source>
        <dbReference type="SAM" id="Phobius"/>
    </source>
</evidence>
<protein>
    <submittedName>
        <fullName evidence="10">Glycosyltransferase</fullName>
    </submittedName>
</protein>
<evidence type="ECO:0000256" key="4">
    <source>
        <dbReference type="ARBA" id="ARBA00022679"/>
    </source>
</evidence>
<comment type="caution">
    <text evidence="10">The sequence shown here is derived from an EMBL/GenBank/DDBJ whole genome shotgun (WGS) entry which is preliminary data.</text>
</comment>
<feature type="transmembrane region" description="Helical" evidence="8">
    <location>
        <begin position="14"/>
        <end position="35"/>
    </location>
</feature>
<evidence type="ECO:0000256" key="1">
    <source>
        <dbReference type="ARBA" id="ARBA00004651"/>
    </source>
</evidence>
<evidence type="ECO:0000256" key="3">
    <source>
        <dbReference type="ARBA" id="ARBA00022676"/>
    </source>
</evidence>
<evidence type="ECO:0000256" key="6">
    <source>
        <dbReference type="ARBA" id="ARBA00022989"/>
    </source>
</evidence>
<keyword evidence="3" id="KW-0328">Glycosyltransferase</keyword>
<dbReference type="EMBL" id="AYOZ01000008">
    <property type="protein sequence ID" value="ETI61295.1"/>
    <property type="molecule type" value="Genomic_DNA"/>
</dbReference>
<feature type="transmembrane region" description="Helical" evidence="8">
    <location>
        <begin position="212"/>
        <end position="231"/>
    </location>
</feature>
<evidence type="ECO:0000256" key="2">
    <source>
        <dbReference type="ARBA" id="ARBA00022475"/>
    </source>
</evidence>
<accession>W1RWY2</accession>
<dbReference type="AlphaFoldDB" id="W1RWY2"/>
<feature type="domain" description="ArnT-like N-terminal" evidence="9">
    <location>
        <begin position="13"/>
        <end position="243"/>
    </location>
</feature>
<proteinExistence type="predicted"/>
<dbReference type="PANTHER" id="PTHR33908">
    <property type="entry name" value="MANNOSYLTRANSFERASE YKCB-RELATED"/>
    <property type="match status" value="1"/>
</dbReference>
<keyword evidence="6 8" id="KW-1133">Transmembrane helix</keyword>
<feature type="transmembrane region" description="Helical" evidence="8">
    <location>
        <begin position="273"/>
        <end position="293"/>
    </location>
</feature>
<evidence type="ECO:0000256" key="7">
    <source>
        <dbReference type="ARBA" id="ARBA00023136"/>
    </source>
</evidence>
<feature type="transmembrane region" description="Helical" evidence="8">
    <location>
        <begin position="119"/>
        <end position="137"/>
    </location>
</feature>
<dbReference type="eggNOG" id="COG1807">
    <property type="taxonomic scope" value="Bacteria"/>
</dbReference>